<sequence>MDQQSKFDILIAISLSLISFLVFWISKDFPTLQNGIGPSAFPKILAGLLIIFSIVLVFKAVRNESKRPAIFKGFTKGLKLILVVVIILISYIKVIEILGFILSSSLLLFILMFIFGEKRKMVLTLVPIGFTVILYLAFKKLAMVPLPEGIIEKLFG</sequence>
<accession>A0A3S9T1V0</accession>
<keyword evidence="1" id="KW-0812">Transmembrane</keyword>
<dbReference type="EMBL" id="CP016379">
    <property type="protein sequence ID" value="AZR74475.1"/>
    <property type="molecule type" value="Genomic_DNA"/>
</dbReference>
<name>A0A3S9T1V0_9FIRM</name>
<organism evidence="3 4">
    <name type="scientific">Anoxybacter fermentans</name>
    <dbReference type="NCBI Taxonomy" id="1323375"/>
    <lineage>
        <taxon>Bacteria</taxon>
        <taxon>Bacillati</taxon>
        <taxon>Bacillota</taxon>
        <taxon>Clostridia</taxon>
        <taxon>Halanaerobiales</taxon>
        <taxon>Anoxybacter</taxon>
    </lineage>
</organism>
<feature type="domain" description="DUF1468" evidence="2">
    <location>
        <begin position="12"/>
        <end position="147"/>
    </location>
</feature>
<dbReference type="AlphaFoldDB" id="A0A3S9T1V0"/>
<proteinExistence type="predicted"/>
<dbReference type="Pfam" id="PF07331">
    <property type="entry name" value="TctB"/>
    <property type="match status" value="1"/>
</dbReference>
<evidence type="ECO:0000256" key="1">
    <source>
        <dbReference type="SAM" id="Phobius"/>
    </source>
</evidence>
<evidence type="ECO:0000313" key="3">
    <source>
        <dbReference type="EMBL" id="AZR74475.1"/>
    </source>
</evidence>
<feature type="transmembrane region" description="Helical" evidence="1">
    <location>
        <begin position="7"/>
        <end position="25"/>
    </location>
</feature>
<keyword evidence="4" id="KW-1185">Reference proteome</keyword>
<evidence type="ECO:0000313" key="4">
    <source>
        <dbReference type="Proteomes" id="UP000267250"/>
    </source>
</evidence>
<dbReference type="InterPro" id="IPR009936">
    <property type="entry name" value="DUF1468"/>
</dbReference>
<dbReference type="KEGG" id="aft:BBF96_14430"/>
<reference evidence="3 4" key="1">
    <citation type="submission" date="2016-07" db="EMBL/GenBank/DDBJ databases">
        <title>Genome and transcriptome analysis of iron-reducing fermentative bacteria Anoxybacter fermentans.</title>
        <authorList>
            <person name="Zeng X."/>
            <person name="Shao Z."/>
        </authorList>
    </citation>
    <scope>NUCLEOTIDE SEQUENCE [LARGE SCALE GENOMIC DNA]</scope>
    <source>
        <strain evidence="3 4">DY22613</strain>
    </source>
</reference>
<dbReference type="RefSeq" id="WP_164731125.1">
    <property type="nucleotide sequence ID" value="NZ_CP016379.1"/>
</dbReference>
<feature type="transmembrane region" description="Helical" evidence="1">
    <location>
        <begin position="122"/>
        <end position="138"/>
    </location>
</feature>
<keyword evidence="1" id="KW-1133">Transmembrane helix</keyword>
<keyword evidence="1" id="KW-0472">Membrane</keyword>
<feature type="transmembrane region" description="Helical" evidence="1">
    <location>
        <begin position="73"/>
        <end position="91"/>
    </location>
</feature>
<protein>
    <recommendedName>
        <fullName evidence="2">DUF1468 domain-containing protein</fullName>
    </recommendedName>
</protein>
<dbReference type="Proteomes" id="UP000267250">
    <property type="component" value="Chromosome"/>
</dbReference>
<feature type="transmembrane region" description="Helical" evidence="1">
    <location>
        <begin position="97"/>
        <end position="115"/>
    </location>
</feature>
<feature type="transmembrane region" description="Helical" evidence="1">
    <location>
        <begin position="40"/>
        <end position="61"/>
    </location>
</feature>
<evidence type="ECO:0000259" key="2">
    <source>
        <dbReference type="Pfam" id="PF07331"/>
    </source>
</evidence>
<gene>
    <name evidence="3" type="ORF">BBF96_14430</name>
</gene>